<comment type="caution">
    <text evidence="1">The sequence shown here is derived from an EMBL/GenBank/DDBJ whole genome shotgun (WGS) entry which is preliminary data.</text>
</comment>
<dbReference type="Proteomes" id="UP001157502">
    <property type="component" value="Chromosome 15"/>
</dbReference>
<reference evidence="1" key="1">
    <citation type="submission" date="2021-05" db="EMBL/GenBank/DDBJ databases">
        <authorList>
            <person name="Pan Q."/>
            <person name="Jouanno E."/>
            <person name="Zahm M."/>
            <person name="Klopp C."/>
            <person name="Cabau C."/>
            <person name="Louis A."/>
            <person name="Berthelot C."/>
            <person name="Parey E."/>
            <person name="Roest Crollius H."/>
            <person name="Montfort J."/>
            <person name="Robinson-Rechavi M."/>
            <person name="Bouchez O."/>
            <person name="Lampietro C."/>
            <person name="Lopez Roques C."/>
            <person name="Donnadieu C."/>
            <person name="Postlethwait J."/>
            <person name="Bobe J."/>
            <person name="Dillon D."/>
            <person name="Chandos A."/>
            <person name="von Hippel F."/>
            <person name="Guiguen Y."/>
        </authorList>
    </citation>
    <scope>NUCLEOTIDE SEQUENCE</scope>
    <source>
        <strain evidence="1">YG-Jan2019</strain>
    </source>
</reference>
<sequence length="1471" mass="163768">MPRKKKNGQSPARGHDSSDSSYYRVSGISSGNSSAQLSRSYFNNATGTFRHSGGGNNMLTQPNSRGSSANYNDNEAKVKSMQEMFSHLDPEVIYTVLSECDFKVENAMDSFLELSIAAEVVHTLPLSGFEMAAALLSPKPHPIQPEPDPNCTKGVPTALLSSSPRHPSEQDLSADLTEEFDLLIDRELETLTTQRNPPQDALPEQRLSGPGTSSSRGGPPGDLPGPGKVLSAVQASGPHSHQSDWRFSTSGDAVGSQQEDFLLDFSHLTSGPNKTGPTKPSLALGAPGHPSAFQAYRSLAPPYRSVAPPSGPAGSVVWGAREKTGVLGGGQEVRFANTPLWNTEVPEFQPRIHGNLITGGPVFITPVVRSPSLWHMQAPQWFGYGPVSQVPRSWTEGVAAAPRTPLFTGPRGRLQLEGRVLVMLRGAPGSGKTTLARAILEQNPQGVVLSTDDYFCRHGEYFYDPSVLGEAHEWNHNRAKVAMETSCSPVVIDNTNMQGWEMRPYVAMALRQNYKVLFREPDTWWKNKPRELERRSKHGVSAEKIRQMMDRYESHVTIQSIMGSVCRKPAAKLPPKSPTQSPPKSPTQSPPKPLTQSSPQPDDRHLQHKFSDKPCPDLVPEQQLVQCFRRPRPQIFYSLPDVSAPRWNWGGEEGMRSGKKEERKLHTVLLSCLMPVAMEMMRCPWLSQSRLASGSDHSLRDWEEREEVAGRRVDAASLTSSDGERDPVESNMMFESNTNTDQRHGKIITAAEVVEVKIRLEAGPGSHISRSTQTDPQDFAFIWRLEHDRHSCPDYARNNTPPTVLHGNPSRFLPEVSAVVSAGVAVHSSGQQVVPYRVGHDKGSQVEESELEEGRTRLENLNILRRHFKLVNWDTLDDLYNKCQQDLEWTSNLLLDSGERLFREEEEDCGEDEDLSMFGNMDLAIDSEVEVAPPGGQNVKVQASSTSCSAADGCVALEKRVEGVGIVEEVPVGEIGLDHSEGWGGEVLVDETSPLRESTRLESTGSNVKDLQVVVCLEGEALEQEEEEPVPLDELDLSLPEKLKEMLRREKEERREEGREAEERRERGERRISHLDIQTVELKLPTELALQLTELFGPVGVDPGACSPDDFSVKMDLNMAKLLHQKWKNTVQDRHRQAMLSYQLLLESSVHWGESQTANTGLRDGSHPAHFLIGADGFASLNSQSETQTDGPLMDHWSVSRPHISLRDIMSEEQALQESVERGRSGYKRKDGAAMFKETQLYDLFPTIDRHFLMDMFRDHNYCLEQTEQFLRSVLVESPVRNVVAPGQTQLTLSRDREKRCVTVVATPLPEYQDVEDPEYEDFRAEARLQRSKQQDSFSKASEAYRQGRKDVASFYAEQGHLHGQKMREANHRAAAQIFERVNSSLLPQNVLDLHGLHVDEALLHLEQVLEKKTTDCQQGVCCPQLSVITGRGNHSQGGVARIRPAVIAYLNTHSYRFTEPKPGLVLVSLN</sequence>
<name>A0ACC2GAF5_DALPE</name>
<organism evidence="1 2">
    <name type="scientific">Dallia pectoralis</name>
    <name type="common">Alaska blackfish</name>
    <dbReference type="NCBI Taxonomy" id="75939"/>
    <lineage>
        <taxon>Eukaryota</taxon>
        <taxon>Metazoa</taxon>
        <taxon>Chordata</taxon>
        <taxon>Craniata</taxon>
        <taxon>Vertebrata</taxon>
        <taxon>Euteleostomi</taxon>
        <taxon>Actinopterygii</taxon>
        <taxon>Neopterygii</taxon>
        <taxon>Teleostei</taxon>
        <taxon>Protacanthopterygii</taxon>
        <taxon>Esociformes</taxon>
        <taxon>Umbridae</taxon>
        <taxon>Dallia</taxon>
    </lineage>
</organism>
<evidence type="ECO:0000313" key="2">
    <source>
        <dbReference type="Proteomes" id="UP001157502"/>
    </source>
</evidence>
<protein>
    <submittedName>
        <fullName evidence="1">Uncharacterized protein</fullName>
    </submittedName>
</protein>
<accession>A0ACC2GAF5</accession>
<proteinExistence type="predicted"/>
<gene>
    <name evidence="1" type="ORF">DPEC_G00180330</name>
</gene>
<dbReference type="EMBL" id="CM055742">
    <property type="protein sequence ID" value="KAJ8000458.1"/>
    <property type="molecule type" value="Genomic_DNA"/>
</dbReference>
<evidence type="ECO:0000313" key="1">
    <source>
        <dbReference type="EMBL" id="KAJ8000458.1"/>
    </source>
</evidence>
<keyword evidence="2" id="KW-1185">Reference proteome</keyword>